<feature type="compositionally biased region" description="Basic residues" evidence="1">
    <location>
        <begin position="311"/>
        <end position="322"/>
    </location>
</feature>
<sequence>MCENSRNINKDPAPPSSGLEKANAPVTSRRVWSNFYSENLDDALKPTPPRTREPSTVDNILPQFRAGAAIPNSVVRSRKTSLESPSEEKNIQQQKSYDVSIVDKLTKYIRRRPKIIKEDPVKKIEKLNKQLSKANKKEFENQNPEKENRRHKQRIMPDILVDWKRSHNFELIQKSIQESYTENKSIVTEEDIVRQQRLKTSSEPIPEKLDIKITSGSEVESTKQNIQVPDINKDSETDTREVNKASTESIQESSLSKSSVKESTINYISWQDIIRDLSEIEPLKRISLLNLKQMSPSFKTDQNEQDTEKIKKQRRSSSSQKRKSTDRSSIKLVKGSEALSQTEDEAASKKTSEVEAMRRGDVLEPSEGESLMHKIEKSSDTRKKKPRRRSKQSQKSVVASIGIKTKPETQEPEMFEMKEKFRASDMPQPSDIILVESFSLLHKPDISVGHIKLEEDTGINKSSEIYRKKQKKKIRKSEIRSSQEQDKSQIKDITAEEKSDEISEKSLLEHITLIESKQKKIESNTGIENNREDIRAQIESIAEKAKIVIAKRKQKSV</sequence>
<feature type="compositionally biased region" description="Low complexity" evidence="1">
    <location>
        <begin position="246"/>
        <end position="256"/>
    </location>
</feature>
<feature type="region of interest" description="Disordered" evidence="1">
    <location>
        <begin position="457"/>
        <end position="501"/>
    </location>
</feature>
<comment type="caution">
    <text evidence="2">The sequence shown here is derived from an EMBL/GenBank/DDBJ whole genome shotgun (WGS) entry which is preliminary data.</text>
</comment>
<feature type="compositionally biased region" description="Basic and acidic residues" evidence="1">
    <location>
        <begin position="476"/>
        <end position="501"/>
    </location>
</feature>
<dbReference type="Proteomes" id="UP001233999">
    <property type="component" value="Unassembled WGS sequence"/>
</dbReference>
<dbReference type="EMBL" id="JASPKZ010006077">
    <property type="protein sequence ID" value="KAJ9587676.1"/>
    <property type="molecule type" value="Genomic_DNA"/>
</dbReference>
<reference evidence="2" key="1">
    <citation type="journal article" date="2023" name="IScience">
        <title>Live-bearing cockroach genome reveals convergent evolutionary mechanisms linked to viviparity in insects and beyond.</title>
        <authorList>
            <person name="Fouks B."/>
            <person name="Harrison M.C."/>
            <person name="Mikhailova A.A."/>
            <person name="Marchal E."/>
            <person name="English S."/>
            <person name="Carruthers M."/>
            <person name="Jennings E.C."/>
            <person name="Chiamaka E.L."/>
            <person name="Frigard R.A."/>
            <person name="Pippel M."/>
            <person name="Attardo G.M."/>
            <person name="Benoit J.B."/>
            <person name="Bornberg-Bauer E."/>
            <person name="Tobe S.S."/>
        </authorList>
    </citation>
    <scope>NUCLEOTIDE SEQUENCE</scope>
    <source>
        <strain evidence="2">Stay&amp;Tobe</strain>
    </source>
</reference>
<organism evidence="2 3">
    <name type="scientific">Diploptera punctata</name>
    <name type="common">Pacific beetle cockroach</name>
    <dbReference type="NCBI Taxonomy" id="6984"/>
    <lineage>
        <taxon>Eukaryota</taxon>
        <taxon>Metazoa</taxon>
        <taxon>Ecdysozoa</taxon>
        <taxon>Arthropoda</taxon>
        <taxon>Hexapoda</taxon>
        <taxon>Insecta</taxon>
        <taxon>Pterygota</taxon>
        <taxon>Neoptera</taxon>
        <taxon>Polyneoptera</taxon>
        <taxon>Dictyoptera</taxon>
        <taxon>Blattodea</taxon>
        <taxon>Blaberoidea</taxon>
        <taxon>Blaberidae</taxon>
        <taxon>Diplopterinae</taxon>
        <taxon>Diploptera</taxon>
    </lineage>
</organism>
<feature type="compositionally biased region" description="Basic residues" evidence="1">
    <location>
        <begin position="382"/>
        <end position="392"/>
    </location>
</feature>
<dbReference type="AlphaFoldDB" id="A0AAD7ZVX2"/>
<feature type="compositionally biased region" description="Polar residues" evidence="1">
    <location>
        <begin position="214"/>
        <end position="227"/>
    </location>
</feature>
<evidence type="ECO:0000313" key="2">
    <source>
        <dbReference type="EMBL" id="KAJ9587676.1"/>
    </source>
</evidence>
<protein>
    <submittedName>
        <fullName evidence="2">Uncharacterized protein</fullName>
    </submittedName>
</protein>
<evidence type="ECO:0000256" key="1">
    <source>
        <dbReference type="SAM" id="MobiDB-lite"/>
    </source>
</evidence>
<feature type="region of interest" description="Disordered" evidence="1">
    <location>
        <begin position="297"/>
        <end position="413"/>
    </location>
</feature>
<gene>
    <name evidence="2" type="ORF">L9F63_018892</name>
</gene>
<evidence type="ECO:0000313" key="3">
    <source>
        <dbReference type="Proteomes" id="UP001233999"/>
    </source>
</evidence>
<feature type="compositionally biased region" description="Basic and acidic residues" evidence="1">
    <location>
        <begin position="231"/>
        <end position="243"/>
    </location>
</feature>
<name>A0AAD7ZVX2_DIPPU</name>
<keyword evidence="3" id="KW-1185">Reference proteome</keyword>
<feature type="region of interest" description="Disordered" evidence="1">
    <location>
        <begin position="209"/>
        <end position="256"/>
    </location>
</feature>
<reference evidence="2" key="2">
    <citation type="submission" date="2023-05" db="EMBL/GenBank/DDBJ databases">
        <authorList>
            <person name="Fouks B."/>
        </authorList>
    </citation>
    <scope>NUCLEOTIDE SEQUENCE</scope>
    <source>
        <strain evidence="2">Stay&amp;Tobe</strain>
        <tissue evidence="2">Testes</tissue>
    </source>
</reference>
<accession>A0AAD7ZVX2</accession>
<proteinExistence type="predicted"/>
<feature type="compositionally biased region" description="Basic and acidic residues" evidence="1">
    <location>
        <begin position="370"/>
        <end position="381"/>
    </location>
</feature>
<feature type="compositionally biased region" description="Basic and acidic residues" evidence="1">
    <location>
        <begin position="346"/>
        <end position="362"/>
    </location>
</feature>
<feature type="region of interest" description="Disordered" evidence="1">
    <location>
        <begin position="1"/>
        <end position="26"/>
    </location>
</feature>